<evidence type="ECO:0000256" key="3">
    <source>
        <dbReference type="ARBA" id="ARBA00022980"/>
    </source>
</evidence>
<evidence type="ECO:0000256" key="6">
    <source>
        <dbReference type="SAM" id="MobiDB-lite"/>
    </source>
</evidence>
<name>A0A2H0W3H9_9BACT</name>
<evidence type="ECO:0000256" key="4">
    <source>
        <dbReference type="ARBA" id="ARBA00023274"/>
    </source>
</evidence>
<dbReference type="Gene3D" id="2.40.240.10">
    <property type="entry name" value="Ribosomal Protein L25, Chain P"/>
    <property type="match status" value="1"/>
</dbReference>
<feature type="compositionally biased region" description="Basic and acidic residues" evidence="6">
    <location>
        <begin position="200"/>
        <end position="212"/>
    </location>
</feature>
<reference evidence="10" key="1">
    <citation type="submission" date="2017-09" db="EMBL/GenBank/DDBJ databases">
        <title>Depth-based differentiation of microbial function through sediment-hosted aquifers and enrichment of novel symbionts in the deep terrestrial subsurface.</title>
        <authorList>
            <person name="Probst A.J."/>
            <person name="Ladd B."/>
            <person name="Jarett J.K."/>
            <person name="Geller-Mcgrath D.E."/>
            <person name="Sieber C.M.K."/>
            <person name="Emerson J.B."/>
            <person name="Anantharaman K."/>
            <person name="Thomas B.C."/>
            <person name="Malmstrom R."/>
            <person name="Stieglmeier M."/>
            <person name="Klingl A."/>
            <person name="Woyke T."/>
            <person name="Ryan C.M."/>
            <person name="Banfield J.F."/>
        </authorList>
    </citation>
    <scope>NUCLEOTIDE SEQUENCE [LARGE SCALE GENOMIC DNA]</scope>
</reference>
<evidence type="ECO:0000313" key="9">
    <source>
        <dbReference type="EMBL" id="PIS05918.1"/>
    </source>
</evidence>
<dbReference type="CDD" id="cd00495">
    <property type="entry name" value="Ribosomal_L25_TL5_CTC"/>
    <property type="match status" value="1"/>
</dbReference>
<organism evidence="9 10">
    <name type="scientific">Candidatus Buchananbacteria bacterium CG10_big_fil_rev_8_21_14_0_10_33_19</name>
    <dbReference type="NCBI Taxonomy" id="1974525"/>
    <lineage>
        <taxon>Bacteria</taxon>
        <taxon>Candidatus Buchananiibacteriota</taxon>
    </lineage>
</organism>
<comment type="caution">
    <text evidence="9">The sequence shown here is derived from an EMBL/GenBank/DDBJ whole genome shotgun (WGS) entry which is preliminary data.</text>
</comment>
<comment type="similarity">
    <text evidence="5">Belongs to the bacterial ribosomal protein bL25 family. CTC subfamily.</text>
</comment>
<proteinExistence type="inferred from homology"/>
<dbReference type="Proteomes" id="UP000229056">
    <property type="component" value="Unassembled WGS sequence"/>
</dbReference>
<evidence type="ECO:0000313" key="10">
    <source>
        <dbReference type="Proteomes" id="UP000229056"/>
    </source>
</evidence>
<keyword evidence="2 5" id="KW-0694">RNA-binding</keyword>
<keyword evidence="4 5" id="KW-0687">Ribonucleoprotein</keyword>
<evidence type="ECO:0000256" key="5">
    <source>
        <dbReference type="HAMAP-Rule" id="MF_01334"/>
    </source>
</evidence>
<dbReference type="GO" id="GO:0003735">
    <property type="term" value="F:structural constituent of ribosome"/>
    <property type="evidence" value="ECO:0007669"/>
    <property type="project" value="InterPro"/>
</dbReference>
<dbReference type="PANTHER" id="PTHR33284:SF1">
    <property type="entry name" value="RIBOSOMAL PROTEIN L25_GLN-TRNA SYNTHETASE, ANTI-CODON-BINDING DOMAIN-CONTAINING PROTEIN"/>
    <property type="match status" value="1"/>
</dbReference>
<dbReference type="InterPro" id="IPR029751">
    <property type="entry name" value="Ribosomal_L25_dom"/>
</dbReference>
<dbReference type="InterPro" id="IPR001021">
    <property type="entry name" value="Ribosomal_bL25_long"/>
</dbReference>
<dbReference type="SUPFAM" id="SSF50715">
    <property type="entry name" value="Ribosomal protein L25-like"/>
    <property type="match status" value="1"/>
</dbReference>
<evidence type="ECO:0000256" key="1">
    <source>
        <dbReference type="ARBA" id="ARBA00022730"/>
    </source>
</evidence>
<dbReference type="GO" id="GO:0008097">
    <property type="term" value="F:5S rRNA binding"/>
    <property type="evidence" value="ECO:0007669"/>
    <property type="project" value="InterPro"/>
</dbReference>
<dbReference type="Pfam" id="PF01386">
    <property type="entry name" value="Ribosomal_L25p"/>
    <property type="match status" value="1"/>
</dbReference>
<accession>A0A2H0W3H9</accession>
<sequence>MTLKLKANLRTLVGKKAQITRTEGKIPAVVYGSGVENKNLELDYNAFDKVFKEGGESTIVDLNIGDEAVKVVISDVQYDPVKGVYRHVDFHQIKMDEAITANVELTFIGEPRTVKESGGVLVHNISEIEIKCLPSDLVGGIEVDVSKLDTFEDVITVADLILSDKIEIIGHEPTDVVAMVSKPRAEELEAVIEPETPVVEDSKAENKESATK</sequence>
<protein>
    <recommendedName>
        <fullName evidence="5">Large ribosomal subunit protein bL25</fullName>
    </recommendedName>
    <alternativeName>
        <fullName evidence="5">General stress protein CTC</fullName>
    </alternativeName>
</protein>
<dbReference type="InterPro" id="IPR037121">
    <property type="entry name" value="Ribosomal_bL25_C"/>
</dbReference>
<dbReference type="AlphaFoldDB" id="A0A2H0W3H9"/>
<feature type="region of interest" description="Disordered" evidence="6">
    <location>
        <begin position="193"/>
        <end position="212"/>
    </location>
</feature>
<gene>
    <name evidence="5" type="primary">rplY</name>
    <name evidence="5" type="synonym">ctc</name>
    <name evidence="9" type="ORF">COT80_04080</name>
</gene>
<dbReference type="GO" id="GO:0022625">
    <property type="term" value="C:cytosolic large ribosomal subunit"/>
    <property type="evidence" value="ECO:0007669"/>
    <property type="project" value="TreeGrafter"/>
</dbReference>
<feature type="domain" description="Large ribosomal subunit protein bL25 L25" evidence="7">
    <location>
        <begin position="5"/>
        <end position="90"/>
    </location>
</feature>
<evidence type="ECO:0000259" key="8">
    <source>
        <dbReference type="Pfam" id="PF14693"/>
    </source>
</evidence>
<dbReference type="Pfam" id="PF14693">
    <property type="entry name" value="Ribosomal_TL5_C"/>
    <property type="match status" value="1"/>
</dbReference>
<evidence type="ECO:0000256" key="2">
    <source>
        <dbReference type="ARBA" id="ARBA00022884"/>
    </source>
</evidence>
<dbReference type="InterPro" id="IPR020057">
    <property type="entry name" value="Ribosomal_bL25_b-dom"/>
</dbReference>
<dbReference type="InterPro" id="IPR020930">
    <property type="entry name" value="Ribosomal_uL5_bac-type"/>
</dbReference>
<dbReference type="EMBL" id="PEZY01000012">
    <property type="protein sequence ID" value="PIS05918.1"/>
    <property type="molecule type" value="Genomic_DNA"/>
</dbReference>
<dbReference type="NCBIfam" id="TIGR00731">
    <property type="entry name" value="bL25_bact_ctc"/>
    <property type="match status" value="1"/>
</dbReference>
<dbReference type="InterPro" id="IPR020056">
    <property type="entry name" value="Rbsml_bL25/Gln-tRNA_synth_N"/>
</dbReference>
<dbReference type="GO" id="GO:0006412">
    <property type="term" value="P:translation"/>
    <property type="evidence" value="ECO:0007669"/>
    <property type="project" value="UniProtKB-UniRule"/>
</dbReference>
<dbReference type="HAMAP" id="MF_01334">
    <property type="entry name" value="Ribosomal_bL25_CTC"/>
    <property type="match status" value="1"/>
</dbReference>
<evidence type="ECO:0000259" key="7">
    <source>
        <dbReference type="Pfam" id="PF01386"/>
    </source>
</evidence>
<dbReference type="Gene3D" id="2.170.120.20">
    <property type="entry name" value="Ribosomal protein L25, beta domain"/>
    <property type="match status" value="1"/>
</dbReference>
<dbReference type="PANTHER" id="PTHR33284">
    <property type="entry name" value="RIBOSOMAL PROTEIN L25/GLN-TRNA SYNTHETASE, ANTI-CODON-BINDING DOMAIN-CONTAINING PROTEIN"/>
    <property type="match status" value="1"/>
</dbReference>
<feature type="domain" description="Large ribosomal subunit protein bL25 beta" evidence="8">
    <location>
        <begin position="99"/>
        <end position="184"/>
    </location>
</feature>
<comment type="function">
    <text evidence="5">This is one of the proteins that binds to the 5S RNA in the ribosome where it forms part of the central protuberance.</text>
</comment>
<keyword evidence="3 5" id="KW-0689">Ribosomal protein</keyword>
<keyword evidence="1 5" id="KW-0699">rRNA-binding</keyword>
<dbReference type="InterPro" id="IPR011035">
    <property type="entry name" value="Ribosomal_bL25/Gln-tRNA_synth"/>
</dbReference>
<comment type="subunit">
    <text evidence="5">Part of the 50S ribosomal subunit; part of the 5S rRNA/L5/L18/L25 subcomplex. Contacts the 5S rRNA. Binds to the 5S rRNA independently of L5 and L18.</text>
</comment>